<organism evidence="7">
    <name type="scientific">hydrothermal vent metagenome</name>
    <dbReference type="NCBI Taxonomy" id="652676"/>
    <lineage>
        <taxon>unclassified sequences</taxon>
        <taxon>metagenomes</taxon>
        <taxon>ecological metagenomes</taxon>
    </lineage>
</organism>
<dbReference type="PANTHER" id="PTHR11985:SF15">
    <property type="entry name" value="GLYCEROL-3-PHOSPHATE DEHYDROGENASE, MITOCHONDRIAL"/>
    <property type="match status" value="1"/>
</dbReference>
<keyword evidence="3" id="KW-0285">Flavoprotein</keyword>
<feature type="non-terminal residue" evidence="7">
    <location>
        <position position="317"/>
    </location>
</feature>
<evidence type="ECO:0000256" key="2">
    <source>
        <dbReference type="ARBA" id="ARBA00007330"/>
    </source>
</evidence>
<dbReference type="EMBL" id="UOFV01000013">
    <property type="protein sequence ID" value="VAW94261.1"/>
    <property type="molecule type" value="Genomic_DNA"/>
</dbReference>
<feature type="domain" description="FAD dependent oxidoreductase" evidence="6">
    <location>
        <begin position="8"/>
        <end position="316"/>
    </location>
</feature>
<dbReference type="AlphaFoldDB" id="A0A3B0ZRD2"/>
<evidence type="ECO:0000256" key="1">
    <source>
        <dbReference type="ARBA" id="ARBA00001974"/>
    </source>
</evidence>
<accession>A0A3B0ZRD2</accession>
<dbReference type="Gene3D" id="3.50.50.60">
    <property type="entry name" value="FAD/NAD(P)-binding domain"/>
    <property type="match status" value="1"/>
</dbReference>
<evidence type="ECO:0000256" key="3">
    <source>
        <dbReference type="ARBA" id="ARBA00022630"/>
    </source>
</evidence>
<dbReference type="GO" id="GO:0004368">
    <property type="term" value="F:glycerol-3-phosphate dehydrogenase (quinone) activity"/>
    <property type="evidence" value="ECO:0007669"/>
    <property type="project" value="UniProtKB-EC"/>
</dbReference>
<dbReference type="InterPro" id="IPR006076">
    <property type="entry name" value="FAD-dep_OxRdtase"/>
</dbReference>
<dbReference type="InterPro" id="IPR036188">
    <property type="entry name" value="FAD/NAD-bd_sf"/>
</dbReference>
<evidence type="ECO:0000256" key="5">
    <source>
        <dbReference type="ARBA" id="ARBA00023002"/>
    </source>
</evidence>
<gene>
    <name evidence="7" type="ORF">MNBD_GAMMA19-2012</name>
</gene>
<comment type="similarity">
    <text evidence="2">Belongs to the FAD-dependent glycerol-3-phosphate dehydrogenase family.</text>
</comment>
<evidence type="ECO:0000313" key="7">
    <source>
        <dbReference type="EMBL" id="VAW94261.1"/>
    </source>
</evidence>
<name>A0A3B0ZRD2_9ZZZZ</name>
<evidence type="ECO:0000259" key="6">
    <source>
        <dbReference type="Pfam" id="PF01266"/>
    </source>
</evidence>
<dbReference type="EC" id="1.1.5.3" evidence="7"/>
<proteinExistence type="inferred from homology"/>
<reference evidence="7" key="1">
    <citation type="submission" date="2018-06" db="EMBL/GenBank/DDBJ databases">
        <authorList>
            <person name="Zhirakovskaya E."/>
        </authorList>
    </citation>
    <scope>NUCLEOTIDE SEQUENCE</scope>
</reference>
<dbReference type="PRINTS" id="PR01001">
    <property type="entry name" value="FADG3PDH"/>
</dbReference>
<protein>
    <submittedName>
        <fullName evidence="7">Aerobic glycerol-3-phosphate dehydrogenase</fullName>
        <ecNumber evidence="7">1.1.5.3</ecNumber>
    </submittedName>
</protein>
<sequence>MTENTSYDLVIIGGGIHGVGVAQAAAAAGYHVLVLEQGELASGTSSRSSKLIHGGLRYLEHGQFALVRECLHERALLLKNAPELVHLQPFLIPVYADSVRSPWLLRAGLTLYSLLGGAGRDTRFHRVPRHQWTALDGLKTTRLKTVFQYQDAQTDDAALTRAVMASAQTLGAQLKTQTTFIAASSLGDGQKDHWQIRYRQDEQEHTCTAKVIVNATGPWANEVLTRIATTAKPVAVELVQGTHLVLDGKLEQGIYYLQSPRDQRPVFAIPWQLSGEAAGSAILLGTTETRFTGNPAEVHPLPAEQEYLLETYRYYFS</sequence>
<dbReference type="Pfam" id="PF01266">
    <property type="entry name" value="DAO"/>
    <property type="match status" value="1"/>
</dbReference>
<dbReference type="InterPro" id="IPR000447">
    <property type="entry name" value="G3P_DH_FAD-dep"/>
</dbReference>
<keyword evidence="5 7" id="KW-0560">Oxidoreductase</keyword>
<evidence type="ECO:0000256" key="4">
    <source>
        <dbReference type="ARBA" id="ARBA00022827"/>
    </source>
</evidence>
<dbReference type="SUPFAM" id="SSF51905">
    <property type="entry name" value="FAD/NAD(P)-binding domain"/>
    <property type="match status" value="1"/>
</dbReference>
<dbReference type="PANTHER" id="PTHR11985">
    <property type="entry name" value="GLYCEROL-3-PHOSPHATE DEHYDROGENASE"/>
    <property type="match status" value="1"/>
</dbReference>
<dbReference type="GO" id="GO:0046168">
    <property type="term" value="P:glycerol-3-phosphate catabolic process"/>
    <property type="evidence" value="ECO:0007669"/>
    <property type="project" value="TreeGrafter"/>
</dbReference>
<comment type="cofactor">
    <cofactor evidence="1">
        <name>FAD</name>
        <dbReference type="ChEBI" id="CHEBI:57692"/>
    </cofactor>
</comment>
<keyword evidence="4" id="KW-0274">FAD</keyword>
<dbReference type="Gene3D" id="3.30.9.10">
    <property type="entry name" value="D-Amino Acid Oxidase, subunit A, domain 2"/>
    <property type="match status" value="1"/>
</dbReference>